<feature type="domain" description="Sin" evidence="1">
    <location>
        <begin position="1"/>
        <end position="34"/>
    </location>
</feature>
<reference evidence="2 3" key="1">
    <citation type="submission" date="2021-01" db="EMBL/GenBank/DDBJ databases">
        <title>Genome public.</title>
        <authorList>
            <person name="Liu C."/>
            <person name="Sun Q."/>
        </authorList>
    </citation>
    <scope>NUCLEOTIDE SEQUENCE [LARGE SCALE GENOMIC DNA]</scope>
    <source>
        <strain evidence="2 3">YIM B02564</strain>
    </source>
</reference>
<dbReference type="EMBL" id="JAESWB010000045">
    <property type="protein sequence ID" value="MBL4951574.1"/>
    <property type="molecule type" value="Genomic_DNA"/>
</dbReference>
<sequence>MNAAIDQEWVELIATAKQQGLTIEEIKDFLQTEAEGSHKQKTG</sequence>
<evidence type="ECO:0000313" key="3">
    <source>
        <dbReference type="Proteomes" id="UP000623967"/>
    </source>
</evidence>
<dbReference type="InterPro" id="IPR036281">
    <property type="entry name" value="SinR/SinI_dimer_dom_sf"/>
</dbReference>
<gene>
    <name evidence="2" type="ORF">JK635_04875</name>
</gene>
<organism evidence="2 3">
    <name type="scientific">Neobacillus paridis</name>
    <dbReference type="NCBI Taxonomy" id="2803862"/>
    <lineage>
        <taxon>Bacteria</taxon>
        <taxon>Bacillati</taxon>
        <taxon>Bacillota</taxon>
        <taxon>Bacilli</taxon>
        <taxon>Bacillales</taxon>
        <taxon>Bacillaceae</taxon>
        <taxon>Neobacillus</taxon>
    </lineage>
</organism>
<dbReference type="Pfam" id="PF08671">
    <property type="entry name" value="SinI"/>
    <property type="match status" value="1"/>
</dbReference>
<accession>A0ABS1TKN8</accession>
<name>A0ABS1TKN8_9BACI</name>
<evidence type="ECO:0000313" key="2">
    <source>
        <dbReference type="EMBL" id="MBL4951574.1"/>
    </source>
</evidence>
<comment type="caution">
    <text evidence="2">The sequence shown here is derived from an EMBL/GenBank/DDBJ whole genome shotgun (WGS) entry which is preliminary data.</text>
</comment>
<dbReference type="RefSeq" id="WP_202652861.1">
    <property type="nucleotide sequence ID" value="NZ_JAESWB010000045.1"/>
</dbReference>
<dbReference type="InterPro" id="IPR010981">
    <property type="entry name" value="SinR/SinI_dimer_dom"/>
</dbReference>
<protein>
    <submittedName>
        <fullName evidence="2">Anti-repressor SinI family protein</fullName>
    </submittedName>
</protein>
<dbReference type="PROSITE" id="PS51500">
    <property type="entry name" value="SIN"/>
    <property type="match status" value="1"/>
</dbReference>
<proteinExistence type="predicted"/>
<dbReference type="Proteomes" id="UP000623967">
    <property type="component" value="Unassembled WGS sequence"/>
</dbReference>
<dbReference type="SUPFAM" id="SSF47406">
    <property type="entry name" value="SinR repressor dimerisation domain-like"/>
    <property type="match status" value="1"/>
</dbReference>
<evidence type="ECO:0000259" key="1">
    <source>
        <dbReference type="PROSITE" id="PS51500"/>
    </source>
</evidence>
<keyword evidence="3" id="KW-1185">Reference proteome</keyword>